<organism evidence="2 3">
    <name type="scientific">Paenirhodobacter populi</name>
    <dbReference type="NCBI Taxonomy" id="2306993"/>
    <lineage>
        <taxon>Bacteria</taxon>
        <taxon>Pseudomonadati</taxon>
        <taxon>Pseudomonadota</taxon>
        <taxon>Alphaproteobacteria</taxon>
        <taxon>Rhodobacterales</taxon>
        <taxon>Rhodobacter group</taxon>
        <taxon>Paenirhodobacter</taxon>
    </lineage>
</organism>
<dbReference type="EMBL" id="SAUX01000015">
    <property type="protein sequence ID" value="RWR28430.1"/>
    <property type="molecule type" value="Genomic_DNA"/>
</dbReference>
<evidence type="ECO:0000313" key="3">
    <source>
        <dbReference type="Proteomes" id="UP000285295"/>
    </source>
</evidence>
<feature type="domain" description="Insertion element IS402-like" evidence="1">
    <location>
        <begin position="16"/>
        <end position="70"/>
    </location>
</feature>
<dbReference type="Pfam" id="PF13340">
    <property type="entry name" value="DUF4096"/>
    <property type="match status" value="1"/>
</dbReference>
<reference evidence="2 3" key="2">
    <citation type="submission" date="2019-01" db="EMBL/GenBank/DDBJ databases">
        <authorList>
            <person name="Li Y."/>
        </authorList>
    </citation>
    <scope>NUCLEOTIDE SEQUENCE [LARGE SCALE GENOMIC DNA]</scope>
    <source>
        <strain evidence="2 3">D19-10-3-21</strain>
    </source>
</reference>
<dbReference type="AlphaFoldDB" id="A0A443K6Q8"/>
<proteinExistence type="predicted"/>
<dbReference type="OrthoDB" id="32553at2"/>
<comment type="caution">
    <text evidence="2">The sequence shown here is derived from an EMBL/GenBank/DDBJ whole genome shotgun (WGS) entry which is preliminary data.</text>
</comment>
<reference evidence="2 3" key="1">
    <citation type="submission" date="2019-01" db="EMBL/GenBank/DDBJ databases">
        <title>Sinorhodobacter populi sp. nov. isolated from the symptomatic bark tissue of Populus euramericana canker.</title>
        <authorList>
            <person name="Xu G."/>
        </authorList>
    </citation>
    <scope>NUCLEOTIDE SEQUENCE [LARGE SCALE GENOMIC DNA]</scope>
    <source>
        <strain evidence="2 3">D19-10-3-21</strain>
    </source>
</reference>
<dbReference type="InterPro" id="IPR025161">
    <property type="entry name" value="IS402-like_dom"/>
</dbReference>
<sequence>MFSGRGLCPCCRARLPIRGQTGSDNRLFINGCLWVLRSSAHRGDLPKRYIKRKTVHRLLNRWCYVGIWEQSRKTSMSE</sequence>
<dbReference type="Proteomes" id="UP000285295">
    <property type="component" value="Unassembled WGS sequence"/>
</dbReference>
<evidence type="ECO:0000313" key="2">
    <source>
        <dbReference type="EMBL" id="RWR28430.1"/>
    </source>
</evidence>
<evidence type="ECO:0000259" key="1">
    <source>
        <dbReference type="Pfam" id="PF13340"/>
    </source>
</evidence>
<name>A0A443K6Q8_9RHOB</name>
<accession>A0A443K6Q8</accession>
<gene>
    <name evidence="2" type="ORF">D2T31_13810</name>
</gene>
<protein>
    <submittedName>
        <fullName evidence="2">Transposase</fullName>
    </submittedName>
</protein>